<evidence type="ECO:0000313" key="2">
    <source>
        <dbReference type="Proteomes" id="UP000663193"/>
    </source>
</evidence>
<organism evidence="1 2">
    <name type="scientific">Phaeosphaeria nodorum (strain SN15 / ATCC MYA-4574 / FGSC 10173)</name>
    <name type="common">Glume blotch fungus</name>
    <name type="synonym">Parastagonospora nodorum</name>
    <dbReference type="NCBI Taxonomy" id="321614"/>
    <lineage>
        <taxon>Eukaryota</taxon>
        <taxon>Fungi</taxon>
        <taxon>Dikarya</taxon>
        <taxon>Ascomycota</taxon>
        <taxon>Pezizomycotina</taxon>
        <taxon>Dothideomycetes</taxon>
        <taxon>Pleosporomycetidae</taxon>
        <taxon>Pleosporales</taxon>
        <taxon>Pleosporineae</taxon>
        <taxon>Phaeosphaeriaceae</taxon>
        <taxon>Parastagonospora</taxon>
    </lineage>
</organism>
<name>A0A7U2I9R9_PHANO</name>
<sequence length="104" mass="11579">MVDYVRSGPATVGGWGCLWRRVGLGWWWCRCGRRGAGQQVCAVGRPDRAGGGLDRWGRPLREARTETVPGRFDSGWSRRSTEGRCGTVEYGAARCLAWVCCLTW</sequence>
<protein>
    <submittedName>
        <fullName evidence="1">Uncharacterized protein</fullName>
    </submittedName>
</protein>
<evidence type="ECO:0000313" key="1">
    <source>
        <dbReference type="EMBL" id="QRD05862.1"/>
    </source>
</evidence>
<proteinExistence type="predicted"/>
<gene>
    <name evidence="1" type="ORF">JI435_422840</name>
</gene>
<accession>A0A7U2I9R9</accession>
<keyword evidence="2" id="KW-1185">Reference proteome</keyword>
<dbReference type="VEuPathDB" id="FungiDB:JI435_422840"/>
<dbReference type="AlphaFoldDB" id="A0A7U2I9R9"/>
<dbReference type="Proteomes" id="UP000663193">
    <property type="component" value="Chromosome 19"/>
</dbReference>
<dbReference type="EMBL" id="CP069041">
    <property type="protein sequence ID" value="QRD05862.1"/>
    <property type="molecule type" value="Genomic_DNA"/>
</dbReference>
<reference evidence="2" key="1">
    <citation type="journal article" date="2021" name="BMC Genomics">
        <title>Chromosome-level genome assembly and manually-curated proteome of model necrotroph Parastagonospora nodorum Sn15 reveals a genome-wide trove of candidate effector homologs, and redundancy of virulence-related functions within an accessory chromosome.</title>
        <authorList>
            <person name="Bertazzoni S."/>
            <person name="Jones D.A.B."/>
            <person name="Phan H.T."/>
            <person name="Tan K.-C."/>
            <person name="Hane J.K."/>
        </authorList>
    </citation>
    <scope>NUCLEOTIDE SEQUENCE [LARGE SCALE GENOMIC DNA]</scope>
    <source>
        <strain evidence="2">SN15 / ATCC MYA-4574 / FGSC 10173)</strain>
    </source>
</reference>